<feature type="transmembrane region" description="Helical" evidence="8">
    <location>
        <begin position="68"/>
        <end position="86"/>
    </location>
</feature>
<feature type="region of interest" description="Disordered" evidence="7">
    <location>
        <begin position="183"/>
        <end position="220"/>
    </location>
</feature>
<feature type="compositionally biased region" description="Basic and acidic residues" evidence="7">
    <location>
        <begin position="194"/>
        <end position="212"/>
    </location>
</feature>
<dbReference type="InterPro" id="IPR001958">
    <property type="entry name" value="Tet-R_TetA/multi-R_MdtG-like"/>
</dbReference>
<feature type="transmembrane region" description="Helical" evidence="8">
    <location>
        <begin position="92"/>
        <end position="115"/>
    </location>
</feature>
<dbReference type="Proteomes" id="UP000326877">
    <property type="component" value="Unassembled WGS sequence"/>
</dbReference>
<accession>A0A5N7CGX2</accession>
<feature type="transmembrane region" description="Helical" evidence="8">
    <location>
        <begin position="127"/>
        <end position="150"/>
    </location>
</feature>
<dbReference type="GO" id="GO:0022857">
    <property type="term" value="F:transmembrane transporter activity"/>
    <property type="evidence" value="ECO:0007669"/>
    <property type="project" value="InterPro"/>
</dbReference>
<dbReference type="InterPro" id="IPR011701">
    <property type="entry name" value="MFS"/>
</dbReference>
<dbReference type="PANTHER" id="PTHR23506:SF35">
    <property type="entry name" value="MAJOR FACILITATOR SUPERFAMILY (MFS) PROFILE DOMAIN-CONTAINING PROTEIN-RELATED"/>
    <property type="match status" value="1"/>
</dbReference>
<evidence type="ECO:0000256" key="1">
    <source>
        <dbReference type="ARBA" id="ARBA00004141"/>
    </source>
</evidence>
<protein>
    <submittedName>
        <fullName evidence="10">Major facilitator superfamily domain-containing protein</fullName>
    </submittedName>
</protein>
<keyword evidence="5 8" id="KW-1133">Transmembrane helix</keyword>
<feature type="domain" description="Major facilitator superfamily (MFS) profile" evidence="9">
    <location>
        <begin position="1"/>
        <end position="366"/>
    </location>
</feature>
<dbReference type="AlphaFoldDB" id="A0A5N7CGX2"/>
<evidence type="ECO:0000256" key="3">
    <source>
        <dbReference type="ARBA" id="ARBA00022448"/>
    </source>
</evidence>
<feature type="transmembrane region" description="Helical" evidence="8">
    <location>
        <begin position="156"/>
        <end position="175"/>
    </location>
</feature>
<organism evidence="10">
    <name type="scientific">Petromyces alliaceus</name>
    <name type="common">Aspergillus alliaceus</name>
    <dbReference type="NCBI Taxonomy" id="209559"/>
    <lineage>
        <taxon>Eukaryota</taxon>
        <taxon>Fungi</taxon>
        <taxon>Dikarya</taxon>
        <taxon>Ascomycota</taxon>
        <taxon>Pezizomycotina</taxon>
        <taxon>Eurotiomycetes</taxon>
        <taxon>Eurotiomycetidae</taxon>
        <taxon>Eurotiales</taxon>
        <taxon>Aspergillaceae</taxon>
        <taxon>Aspergillus</taxon>
        <taxon>Aspergillus subgen. Circumdati</taxon>
    </lineage>
</organism>
<feature type="transmembrane region" description="Helical" evidence="8">
    <location>
        <begin position="280"/>
        <end position="302"/>
    </location>
</feature>
<dbReference type="PANTHER" id="PTHR23506">
    <property type="entry name" value="GH10249P"/>
    <property type="match status" value="1"/>
</dbReference>
<comment type="subcellular location">
    <subcellularLocation>
        <location evidence="1">Membrane</location>
        <topology evidence="1">Multi-pass membrane protein</topology>
    </subcellularLocation>
</comment>
<proteinExistence type="inferred from homology"/>
<evidence type="ECO:0000256" key="6">
    <source>
        <dbReference type="ARBA" id="ARBA00023136"/>
    </source>
</evidence>
<evidence type="ECO:0000256" key="2">
    <source>
        <dbReference type="ARBA" id="ARBA00006829"/>
    </source>
</evidence>
<gene>
    <name evidence="10" type="ORF">BDV23DRAFT_170255</name>
</gene>
<keyword evidence="3" id="KW-0813">Transport</keyword>
<evidence type="ECO:0000256" key="7">
    <source>
        <dbReference type="SAM" id="MobiDB-lite"/>
    </source>
</evidence>
<dbReference type="Pfam" id="PF07690">
    <property type="entry name" value="MFS_1"/>
    <property type="match status" value="1"/>
</dbReference>
<dbReference type="OrthoDB" id="5086884at2759"/>
<dbReference type="PROSITE" id="PS50850">
    <property type="entry name" value="MFS"/>
    <property type="match status" value="1"/>
</dbReference>
<dbReference type="EMBL" id="ML735230">
    <property type="protein sequence ID" value="KAE8393315.1"/>
    <property type="molecule type" value="Genomic_DNA"/>
</dbReference>
<sequence length="366" mass="39942">MTIALFTDTFLTSFIVPILPYIIESRLNLDPSYTQSASSWLLAESAAVSVIVRIPLGHLADKSTSTRNWLLWALVIALLSSITIALGPSLSFLFLGRLIQALASSIMWVAGLTTVTQNVQIQHIGMVYAIVSMAIGAGTSAGPMLSGVLFQLASYWAAWSSAFAVIAADIAFRLLMLENPRPNETEATTGDSCPHGRSDSERVPFLRDKDDDSTTMSEKPAPPSFYRFNATLPLHVREVFHWGGMPSGLLFAALQAPRIVMAPLVGWLKDRVGKRFPTVFAFRGQVMYVVLMIFIGFEFAFLNNAGAIEAMMTVNELEKDVAWTMGTCVGPILAGALNETFGYFVLNCVVATQGHWVVSDFQDSLD</sequence>
<comment type="similarity">
    <text evidence="2">Belongs to the major facilitator superfamily. Vesicular transporter family.</text>
</comment>
<evidence type="ECO:0000313" key="10">
    <source>
        <dbReference type="EMBL" id="KAE8393315.1"/>
    </source>
</evidence>
<dbReference type="PRINTS" id="PR01035">
    <property type="entry name" value="TCRTETA"/>
</dbReference>
<dbReference type="InterPro" id="IPR050930">
    <property type="entry name" value="MFS_Vesicular_Transporter"/>
</dbReference>
<dbReference type="Gene3D" id="1.20.1250.20">
    <property type="entry name" value="MFS general substrate transporter like domains"/>
    <property type="match status" value="2"/>
</dbReference>
<dbReference type="InterPro" id="IPR020846">
    <property type="entry name" value="MFS_dom"/>
</dbReference>
<dbReference type="InterPro" id="IPR036259">
    <property type="entry name" value="MFS_trans_sf"/>
</dbReference>
<keyword evidence="6 8" id="KW-0472">Membrane</keyword>
<dbReference type="GO" id="GO:0016020">
    <property type="term" value="C:membrane"/>
    <property type="evidence" value="ECO:0007669"/>
    <property type="project" value="UniProtKB-SubCell"/>
</dbReference>
<evidence type="ECO:0000256" key="8">
    <source>
        <dbReference type="SAM" id="Phobius"/>
    </source>
</evidence>
<evidence type="ECO:0000259" key="9">
    <source>
        <dbReference type="PROSITE" id="PS50850"/>
    </source>
</evidence>
<dbReference type="SUPFAM" id="SSF103473">
    <property type="entry name" value="MFS general substrate transporter"/>
    <property type="match status" value="1"/>
</dbReference>
<evidence type="ECO:0000256" key="5">
    <source>
        <dbReference type="ARBA" id="ARBA00022989"/>
    </source>
</evidence>
<evidence type="ECO:0000256" key="4">
    <source>
        <dbReference type="ARBA" id="ARBA00022692"/>
    </source>
</evidence>
<reference evidence="10" key="1">
    <citation type="submission" date="2019-04" db="EMBL/GenBank/DDBJ databases">
        <title>Friends and foes A comparative genomics studyof 23 Aspergillus species from section Flavi.</title>
        <authorList>
            <consortium name="DOE Joint Genome Institute"/>
            <person name="Kjaerbolling I."/>
            <person name="Vesth T."/>
            <person name="Frisvad J.C."/>
            <person name="Nybo J.L."/>
            <person name="Theobald S."/>
            <person name="Kildgaard S."/>
            <person name="Isbrandt T."/>
            <person name="Kuo A."/>
            <person name="Sato A."/>
            <person name="Lyhne E.K."/>
            <person name="Kogle M.E."/>
            <person name="Wiebenga A."/>
            <person name="Kun R.S."/>
            <person name="Lubbers R.J."/>
            <person name="Makela M.R."/>
            <person name="Barry K."/>
            <person name="Chovatia M."/>
            <person name="Clum A."/>
            <person name="Daum C."/>
            <person name="Haridas S."/>
            <person name="He G."/>
            <person name="LaButti K."/>
            <person name="Lipzen A."/>
            <person name="Mondo S."/>
            <person name="Riley R."/>
            <person name="Salamov A."/>
            <person name="Simmons B.A."/>
            <person name="Magnuson J.K."/>
            <person name="Henrissat B."/>
            <person name="Mortensen U.H."/>
            <person name="Larsen T.O."/>
            <person name="Devries R.P."/>
            <person name="Grigoriev I.V."/>
            <person name="Machida M."/>
            <person name="Baker S.E."/>
            <person name="Andersen M.R."/>
        </authorList>
    </citation>
    <scope>NUCLEOTIDE SEQUENCE [LARGE SCALE GENOMIC DNA]</scope>
    <source>
        <strain evidence="10">IBT 14317</strain>
    </source>
</reference>
<name>A0A5N7CGX2_PETAA</name>
<keyword evidence="4 8" id="KW-0812">Transmembrane</keyword>